<name>A0A3L7JX28_9BACI</name>
<keyword evidence="1" id="KW-0812">Transmembrane</keyword>
<feature type="transmembrane region" description="Helical" evidence="1">
    <location>
        <begin position="94"/>
        <end position="116"/>
    </location>
</feature>
<dbReference type="EMBL" id="RCVZ01000008">
    <property type="protein sequence ID" value="RLQ94885.1"/>
    <property type="molecule type" value="Genomic_DNA"/>
</dbReference>
<keyword evidence="1" id="KW-1133">Transmembrane helix</keyword>
<dbReference type="RefSeq" id="WP_121681048.1">
    <property type="nucleotide sequence ID" value="NZ_RCVZ01000008.1"/>
</dbReference>
<dbReference type="AlphaFoldDB" id="A0A3L7JX28"/>
<reference evidence="2 3" key="1">
    <citation type="submission" date="2018-10" db="EMBL/GenBank/DDBJ databases">
        <title>Falsibacillus sp. genome draft.</title>
        <authorList>
            <person name="Shi S."/>
        </authorList>
    </citation>
    <scope>NUCLEOTIDE SEQUENCE [LARGE SCALE GENOMIC DNA]</scope>
    <source>
        <strain evidence="2 3">GY 10110</strain>
    </source>
</reference>
<evidence type="ECO:0000313" key="2">
    <source>
        <dbReference type="EMBL" id="RLQ94885.1"/>
    </source>
</evidence>
<evidence type="ECO:0000313" key="3">
    <source>
        <dbReference type="Proteomes" id="UP000276770"/>
    </source>
</evidence>
<proteinExistence type="predicted"/>
<sequence>MIRRKGMFILVLLVMVMQAFLINKFNLLHTRLPVLDGVPVVPSAGMEYRYLLNWYLPVIGISFYFSGYLSQMMTVYGTPFFIRNYSKFRWVLKQYYSIALSLLLFVVIQMLIGLVWEHSAGIQWMSALKMTFIYYLTLLVLISFQTFLDLFVQSELSVVLVNLYLVFSVLGFRWLSSLDESINLTYLLIPNYGMGFKNGLSKVTEFQTDYIPFLNGSYVLILILILVILGSVMKINKKELI</sequence>
<accession>A0A3L7JX28</accession>
<feature type="transmembrane region" description="Helical" evidence="1">
    <location>
        <begin position="156"/>
        <end position="175"/>
    </location>
</feature>
<feature type="transmembrane region" description="Helical" evidence="1">
    <location>
        <begin position="122"/>
        <end position="144"/>
    </location>
</feature>
<gene>
    <name evidence="2" type="ORF">D9X91_12955</name>
</gene>
<protein>
    <submittedName>
        <fullName evidence="2">DUF2705 domain-containing protein</fullName>
    </submittedName>
</protein>
<dbReference type="InterPro" id="IPR024295">
    <property type="entry name" value="DUF2705"/>
</dbReference>
<evidence type="ECO:0000256" key="1">
    <source>
        <dbReference type="SAM" id="Phobius"/>
    </source>
</evidence>
<dbReference type="Pfam" id="PF10920">
    <property type="entry name" value="DUF2705"/>
    <property type="match status" value="1"/>
</dbReference>
<keyword evidence="1" id="KW-0472">Membrane</keyword>
<dbReference type="OrthoDB" id="2935474at2"/>
<organism evidence="2 3">
    <name type="scientific">Falsibacillus albus</name>
    <dbReference type="NCBI Taxonomy" id="2478915"/>
    <lineage>
        <taxon>Bacteria</taxon>
        <taxon>Bacillati</taxon>
        <taxon>Bacillota</taxon>
        <taxon>Bacilli</taxon>
        <taxon>Bacillales</taxon>
        <taxon>Bacillaceae</taxon>
        <taxon>Falsibacillus</taxon>
    </lineage>
</organism>
<feature type="transmembrane region" description="Helical" evidence="1">
    <location>
        <begin position="210"/>
        <end position="232"/>
    </location>
</feature>
<dbReference type="Proteomes" id="UP000276770">
    <property type="component" value="Unassembled WGS sequence"/>
</dbReference>
<feature type="transmembrane region" description="Helical" evidence="1">
    <location>
        <begin position="54"/>
        <end position="82"/>
    </location>
</feature>
<feature type="transmembrane region" description="Helical" evidence="1">
    <location>
        <begin position="7"/>
        <end position="25"/>
    </location>
</feature>
<keyword evidence="3" id="KW-1185">Reference proteome</keyword>
<comment type="caution">
    <text evidence="2">The sequence shown here is derived from an EMBL/GenBank/DDBJ whole genome shotgun (WGS) entry which is preliminary data.</text>
</comment>